<feature type="transmembrane region" description="Helical" evidence="7">
    <location>
        <begin position="189"/>
        <end position="206"/>
    </location>
</feature>
<organism evidence="8 9">
    <name type="scientific">Motilimonas pumila</name>
    <dbReference type="NCBI Taxonomy" id="2303987"/>
    <lineage>
        <taxon>Bacteria</taxon>
        <taxon>Pseudomonadati</taxon>
        <taxon>Pseudomonadota</taxon>
        <taxon>Gammaproteobacteria</taxon>
        <taxon>Alteromonadales</taxon>
        <taxon>Alteromonadales genera incertae sedis</taxon>
        <taxon>Motilimonas</taxon>
    </lineage>
</organism>
<keyword evidence="3" id="KW-1003">Cell membrane</keyword>
<evidence type="ECO:0000256" key="7">
    <source>
        <dbReference type="SAM" id="Phobius"/>
    </source>
</evidence>
<dbReference type="PIRSF" id="PIRSF006324">
    <property type="entry name" value="LeuE"/>
    <property type="match status" value="1"/>
</dbReference>
<keyword evidence="5 7" id="KW-1133">Transmembrane helix</keyword>
<keyword evidence="6 7" id="KW-0472">Membrane</keyword>
<dbReference type="RefSeq" id="WP_119909592.1">
    <property type="nucleotide sequence ID" value="NZ_QZCH01000003.1"/>
</dbReference>
<dbReference type="NCBIfam" id="NF007812">
    <property type="entry name" value="PRK10520.1"/>
    <property type="match status" value="1"/>
</dbReference>
<dbReference type="OrthoDB" id="9804822at2"/>
<reference evidence="8 9" key="2">
    <citation type="submission" date="2019-01" db="EMBL/GenBank/DDBJ databases">
        <title>Motilimonas pumilus sp. nov., isolated from the gut of sea cucumber (Apostichopus japonicus).</title>
        <authorList>
            <person name="Wang F.-Q."/>
            <person name="Ren L.-H."/>
            <person name="Lin Y.-W."/>
            <person name="Sun G.-H."/>
            <person name="Du Z.-J."/>
            <person name="Zhao J.-X."/>
            <person name="Liu X.-J."/>
            <person name="Liu L.-J."/>
        </authorList>
    </citation>
    <scope>NUCLEOTIDE SEQUENCE [LARGE SCALE GENOMIC DNA]</scope>
    <source>
        <strain evidence="8 9">PLHSC7-2</strain>
    </source>
</reference>
<dbReference type="Pfam" id="PF01810">
    <property type="entry name" value="LysE"/>
    <property type="match status" value="1"/>
</dbReference>
<comment type="similarity">
    <text evidence="2">Belongs to the Rht family.</text>
</comment>
<protein>
    <submittedName>
        <fullName evidence="8">Homoserine/homoserine lactone efflux protein</fullName>
    </submittedName>
</protein>
<feature type="transmembrane region" description="Helical" evidence="7">
    <location>
        <begin position="38"/>
        <end position="64"/>
    </location>
</feature>
<gene>
    <name evidence="8" type="ORF">D1Z90_04695</name>
</gene>
<dbReference type="GO" id="GO:0005886">
    <property type="term" value="C:plasma membrane"/>
    <property type="evidence" value="ECO:0007669"/>
    <property type="project" value="UniProtKB-SubCell"/>
</dbReference>
<sequence>MTLEVWLTYLIAGIVLSVSPGAGAVNTMSNGMSYGFKYSLISILGLQLGLALQFVLVGIGLGAIVAQSALAFSIIKWAGVAYLIYLGIMKFRQRGAFDLNAHNEPKVPPFTLFAKAVLVNVTNPKSIVFLVALLPQFINPQAPQALQFTILGLTSVGVDLLVMLGYALLATQLAVFIRSEKHMRFQNRVFGGMFIGAGSLLAVATPK</sequence>
<keyword evidence="9" id="KW-1185">Reference proteome</keyword>
<proteinExistence type="inferred from homology"/>
<comment type="caution">
    <text evidence="8">The sequence shown here is derived from an EMBL/GenBank/DDBJ whole genome shotgun (WGS) entry which is preliminary data.</text>
</comment>
<name>A0A418YHZ1_9GAMM</name>
<evidence type="ECO:0000256" key="3">
    <source>
        <dbReference type="ARBA" id="ARBA00022475"/>
    </source>
</evidence>
<dbReference type="GO" id="GO:0042970">
    <property type="term" value="F:homoserine transmembrane transporter activity"/>
    <property type="evidence" value="ECO:0007669"/>
    <property type="project" value="TreeGrafter"/>
</dbReference>
<evidence type="ECO:0000313" key="8">
    <source>
        <dbReference type="EMBL" id="RJG49946.1"/>
    </source>
</evidence>
<reference evidence="8 9" key="1">
    <citation type="submission" date="2018-09" db="EMBL/GenBank/DDBJ databases">
        <authorList>
            <person name="Wang F."/>
        </authorList>
    </citation>
    <scope>NUCLEOTIDE SEQUENCE [LARGE SCALE GENOMIC DNA]</scope>
    <source>
        <strain evidence="8 9">PLHSC7-2</strain>
    </source>
</reference>
<evidence type="ECO:0000256" key="2">
    <source>
        <dbReference type="ARBA" id="ARBA00007928"/>
    </source>
</evidence>
<feature type="transmembrane region" description="Helical" evidence="7">
    <location>
        <begin position="70"/>
        <end position="91"/>
    </location>
</feature>
<dbReference type="PANTHER" id="PTHR30086:SF14">
    <property type="entry name" value="HOMOSERINE_HOMOSERINE LACTONE EFFLUX PROTEIN"/>
    <property type="match status" value="1"/>
</dbReference>
<evidence type="ECO:0000256" key="1">
    <source>
        <dbReference type="ARBA" id="ARBA00004651"/>
    </source>
</evidence>
<evidence type="ECO:0000313" key="9">
    <source>
        <dbReference type="Proteomes" id="UP000283255"/>
    </source>
</evidence>
<dbReference type="Proteomes" id="UP000283255">
    <property type="component" value="Unassembled WGS sequence"/>
</dbReference>
<feature type="transmembrane region" description="Helical" evidence="7">
    <location>
        <begin position="150"/>
        <end position="177"/>
    </location>
</feature>
<evidence type="ECO:0000256" key="6">
    <source>
        <dbReference type="ARBA" id="ARBA00023136"/>
    </source>
</evidence>
<evidence type="ECO:0000256" key="4">
    <source>
        <dbReference type="ARBA" id="ARBA00022692"/>
    </source>
</evidence>
<dbReference type="PANTHER" id="PTHR30086">
    <property type="entry name" value="ARGININE EXPORTER PROTEIN ARGO"/>
    <property type="match status" value="1"/>
</dbReference>
<evidence type="ECO:0000256" key="5">
    <source>
        <dbReference type="ARBA" id="ARBA00022989"/>
    </source>
</evidence>
<accession>A0A418YHZ1</accession>
<dbReference type="EMBL" id="QZCH01000003">
    <property type="protein sequence ID" value="RJG49946.1"/>
    <property type="molecule type" value="Genomic_DNA"/>
</dbReference>
<feature type="transmembrane region" description="Helical" evidence="7">
    <location>
        <begin position="6"/>
        <end position="26"/>
    </location>
</feature>
<feature type="transmembrane region" description="Helical" evidence="7">
    <location>
        <begin position="112"/>
        <end position="138"/>
    </location>
</feature>
<dbReference type="AlphaFoldDB" id="A0A418YHZ1"/>
<comment type="subcellular location">
    <subcellularLocation>
        <location evidence="1">Cell membrane</location>
        <topology evidence="1">Multi-pass membrane protein</topology>
    </subcellularLocation>
</comment>
<dbReference type="InterPro" id="IPR001123">
    <property type="entry name" value="LeuE-type"/>
</dbReference>
<keyword evidence="4 7" id="KW-0812">Transmembrane</keyword>